<evidence type="ECO:0000313" key="2">
    <source>
        <dbReference type="EMBL" id="MBB3059750.1"/>
    </source>
</evidence>
<feature type="transmembrane region" description="Helical" evidence="1">
    <location>
        <begin position="146"/>
        <end position="169"/>
    </location>
</feature>
<evidence type="ECO:0000256" key="1">
    <source>
        <dbReference type="SAM" id="Phobius"/>
    </source>
</evidence>
<keyword evidence="1" id="KW-0812">Transmembrane</keyword>
<feature type="transmembrane region" description="Helical" evidence="1">
    <location>
        <begin position="6"/>
        <end position="24"/>
    </location>
</feature>
<proteinExistence type="predicted"/>
<accession>A0A7W4W8N7</accession>
<feature type="transmembrane region" description="Helical" evidence="1">
    <location>
        <begin position="181"/>
        <end position="203"/>
    </location>
</feature>
<name>A0A7W4W8N7_9GAMM</name>
<keyword evidence="3" id="KW-1185">Reference proteome</keyword>
<dbReference type="EMBL" id="JACHWZ010000002">
    <property type="protein sequence ID" value="MBB3059750.1"/>
    <property type="molecule type" value="Genomic_DNA"/>
</dbReference>
<keyword evidence="1" id="KW-0472">Membrane</keyword>
<dbReference type="AlphaFoldDB" id="A0A7W4W8N7"/>
<evidence type="ECO:0000313" key="3">
    <source>
        <dbReference type="Proteomes" id="UP000535937"/>
    </source>
</evidence>
<evidence type="ECO:0008006" key="4">
    <source>
        <dbReference type="Google" id="ProtNLM"/>
    </source>
</evidence>
<feature type="transmembrane region" description="Helical" evidence="1">
    <location>
        <begin position="66"/>
        <end position="83"/>
    </location>
</feature>
<comment type="caution">
    <text evidence="2">The sequence shown here is derived from an EMBL/GenBank/DDBJ whole genome shotgun (WGS) entry which is preliminary data.</text>
</comment>
<sequence>MIALGAFHGLNPGMGWLFALSLGLQQHSGRVIWISLFPIAVGHAAAIVAVVLIVLAGLQVISFHRLQWLTAVLLLGFGIYKLFNYYRHPRWVGMKVGMRDLLLWSFLMATAHGAGLMVIPALLGVAEEQKSHHAGGHPAMLEGGAMLLAVGAHTLSMLLVMGAVAWIVYRKLGLSVLRQKWINFDLIWAVALLVVGGVALWMAI</sequence>
<protein>
    <recommendedName>
        <fullName evidence="4">HupE / UreJ protein</fullName>
    </recommendedName>
</protein>
<gene>
    <name evidence="2" type="ORF">FHS09_000558</name>
</gene>
<feature type="transmembrane region" description="Helical" evidence="1">
    <location>
        <begin position="103"/>
        <end position="126"/>
    </location>
</feature>
<feature type="transmembrane region" description="Helical" evidence="1">
    <location>
        <begin position="31"/>
        <end position="60"/>
    </location>
</feature>
<keyword evidence="1" id="KW-1133">Transmembrane helix</keyword>
<dbReference type="RefSeq" id="WP_183456459.1">
    <property type="nucleotide sequence ID" value="NZ_JACHWZ010000002.1"/>
</dbReference>
<reference evidence="2 3" key="1">
    <citation type="submission" date="2020-08" db="EMBL/GenBank/DDBJ databases">
        <title>Genomic Encyclopedia of Type Strains, Phase III (KMG-III): the genomes of soil and plant-associated and newly described type strains.</title>
        <authorList>
            <person name="Whitman W."/>
        </authorList>
    </citation>
    <scope>NUCLEOTIDE SEQUENCE [LARGE SCALE GENOMIC DNA]</scope>
    <source>
        <strain evidence="2 3">CECT 8799</strain>
    </source>
</reference>
<dbReference type="Proteomes" id="UP000535937">
    <property type="component" value="Unassembled WGS sequence"/>
</dbReference>
<organism evidence="2 3">
    <name type="scientific">Microbulbifer rhizosphaerae</name>
    <dbReference type="NCBI Taxonomy" id="1562603"/>
    <lineage>
        <taxon>Bacteria</taxon>
        <taxon>Pseudomonadati</taxon>
        <taxon>Pseudomonadota</taxon>
        <taxon>Gammaproteobacteria</taxon>
        <taxon>Cellvibrionales</taxon>
        <taxon>Microbulbiferaceae</taxon>
        <taxon>Microbulbifer</taxon>
    </lineage>
</organism>